<evidence type="ECO:0000256" key="9">
    <source>
        <dbReference type="ARBA" id="ARBA00023212"/>
    </source>
</evidence>
<dbReference type="Proteomes" id="UP000761534">
    <property type="component" value="Unassembled WGS sequence"/>
</dbReference>
<keyword evidence="2" id="KW-0963">Cytoplasm</keyword>
<dbReference type="VEuPathDB" id="FungiDB:TRICI_005608"/>
<evidence type="ECO:0008006" key="15">
    <source>
        <dbReference type="Google" id="ProtNLM"/>
    </source>
</evidence>
<evidence type="ECO:0000313" key="14">
    <source>
        <dbReference type="Proteomes" id="UP000761534"/>
    </source>
</evidence>
<feature type="region of interest" description="Disordered" evidence="10">
    <location>
        <begin position="1"/>
        <end position="105"/>
    </location>
</feature>
<dbReference type="SUPFAM" id="SSF57997">
    <property type="entry name" value="Tropomyosin"/>
    <property type="match status" value="1"/>
</dbReference>
<dbReference type="InterPro" id="IPR012943">
    <property type="entry name" value="Cnn_1N"/>
</dbReference>
<dbReference type="PANTHER" id="PTHR37739">
    <property type="entry name" value="KINESIN-LIKE PROTEIN KIN-12D"/>
    <property type="match status" value="1"/>
</dbReference>
<keyword evidence="4" id="KW-0493">Microtubule</keyword>
<feature type="region of interest" description="Disordered" evidence="10">
    <location>
        <begin position="170"/>
        <end position="241"/>
    </location>
</feature>
<evidence type="ECO:0000259" key="11">
    <source>
        <dbReference type="Pfam" id="PF07989"/>
    </source>
</evidence>
<gene>
    <name evidence="13" type="ORF">TRICI_005608</name>
</gene>
<keyword evidence="6" id="KW-0067">ATP-binding</keyword>
<feature type="domain" description="Pericentrin/AKAP-450 centrosomal targeting" evidence="12">
    <location>
        <begin position="803"/>
        <end position="871"/>
    </location>
</feature>
<dbReference type="AlphaFoldDB" id="A0A642URE3"/>
<dbReference type="GO" id="GO:0005815">
    <property type="term" value="C:microtubule organizing center"/>
    <property type="evidence" value="ECO:0007669"/>
    <property type="project" value="UniProtKB-SubCell"/>
</dbReference>
<keyword evidence="9" id="KW-0206">Cytoskeleton</keyword>
<evidence type="ECO:0000256" key="8">
    <source>
        <dbReference type="ARBA" id="ARBA00023175"/>
    </source>
</evidence>
<protein>
    <recommendedName>
        <fullName evidence="15">Centrosomin N-terminal motif 1 domain-containing protein</fullName>
    </recommendedName>
</protein>
<comment type="subcellular location">
    <subcellularLocation>
        <location evidence="1">Cytoplasm</location>
        <location evidence="1">Cytoskeleton</location>
        <location evidence="1">Microtubule organizing center</location>
    </subcellularLocation>
</comment>
<feature type="compositionally biased region" description="Basic and acidic residues" evidence="10">
    <location>
        <begin position="638"/>
        <end position="651"/>
    </location>
</feature>
<proteinExistence type="predicted"/>
<feature type="compositionally biased region" description="Low complexity" evidence="10">
    <location>
        <begin position="226"/>
        <end position="236"/>
    </location>
</feature>
<dbReference type="PANTHER" id="PTHR37739:SF16">
    <property type="entry name" value="KINESIN-LIKE PROTEIN"/>
    <property type="match status" value="1"/>
</dbReference>
<accession>A0A642URE3</accession>
<feature type="compositionally biased region" description="Basic and acidic residues" evidence="10">
    <location>
        <begin position="170"/>
        <end position="225"/>
    </location>
</feature>
<evidence type="ECO:0000256" key="3">
    <source>
        <dbReference type="ARBA" id="ARBA00022553"/>
    </source>
</evidence>
<organism evidence="13 14">
    <name type="scientific">Trichomonascus ciferrii</name>
    <dbReference type="NCBI Taxonomy" id="44093"/>
    <lineage>
        <taxon>Eukaryota</taxon>
        <taxon>Fungi</taxon>
        <taxon>Dikarya</taxon>
        <taxon>Ascomycota</taxon>
        <taxon>Saccharomycotina</taxon>
        <taxon>Dipodascomycetes</taxon>
        <taxon>Dipodascales</taxon>
        <taxon>Trichomonascaceae</taxon>
        <taxon>Trichomonascus</taxon>
        <taxon>Trichomonascus ciferrii complex</taxon>
    </lineage>
</organism>
<reference evidence="13" key="1">
    <citation type="journal article" date="2019" name="G3 (Bethesda)">
        <title>Genome Assemblies of Two Rare Opportunistic Yeast Pathogens: Diutina rugosa (syn. Candida rugosa) and Trichomonascus ciferrii (syn. Candida ciferrii).</title>
        <authorList>
            <person name="Mixao V."/>
            <person name="Saus E."/>
            <person name="Hansen A.P."/>
            <person name="Lass-Florl C."/>
            <person name="Gabaldon T."/>
        </authorList>
    </citation>
    <scope>NUCLEOTIDE SEQUENCE</scope>
    <source>
        <strain evidence="13">CBS 4856</strain>
    </source>
</reference>
<sequence>MGRDSFSAASFRRSPRRYDTPEMRNSKTRLEFSPLLRTTRQASKGEYSSGRGGGGNTPETPGMYNDTGVLSFDQVSDSMESFNPKESKLGQKDGNSGIPLNQDKQPNMLSELPLKEQEKAFQAQKNEIFGLQFKIYLLEQHLDKTSPENVQKTIKENVELKAELMHLRQEMQKKDKQTDTSELEGRIRTLQMDKEDLEFQGRQKDREVDELKDRIDELERERERGGNNNDSTNDDNNSNEEELEDLRYQLRRQEQEKDDEIEDLKQRIAQLEHEVEEQQDSGEQDDRISQLERELKKAEEVRDSVQSELEDKQNEAYQTKVDLESRISEIKEQETTIRNQQDRIQQLLDERRETETRAKQEVSRTIEDREFDFEQEKRNLEWQVKSKEDQVESLRQSRDEACDELSLVKKELLDTQNELSNVKLLLTRCNNDISGLKSEKEDLERQLADAKATTDHLRESSRVIPPSTPDPDQVDKLRGELDALRNQFSTKESNWSQEKTYLEDKISSLERMKDSYEKQLSSILQDDKSKEGLQQAIETEKNRHVEMKRGLEQEISRLQTQIGTLKGQLEGAQKETENHKKKVKELEVKVQEMDDDLVVSSSQLDEVERQKNNALAQVSGLQTSLKSQENTLNAMRDINQRESQTRRETQERLQTTEARERELISQCESLKSRVTQLEFERESLQERYDYSVNKKLETATSAAEEAQRKLAQIEAERDKLLAASATPKKPSTPGGGVADKEYRKLVHQINTLKRKEQLTRYDVDHYKEGTQRLKRKLGETTDLHRQHIQKMVAQMRYLKEFASRQTAYRFDLGFMKSFFLKQISMYQAFNRADLAILQDMGIYPDYRKKSRTKPKFKHVALAVLAAVRLKTRHDRYVEHRSKRVVLKKRS</sequence>
<keyword evidence="3" id="KW-0597">Phosphoprotein</keyword>
<evidence type="ECO:0000256" key="7">
    <source>
        <dbReference type="ARBA" id="ARBA00023054"/>
    </source>
</evidence>
<feature type="compositionally biased region" description="Basic and acidic residues" evidence="10">
    <location>
        <begin position="452"/>
        <end position="461"/>
    </location>
</feature>
<feature type="compositionally biased region" description="Acidic residues" evidence="10">
    <location>
        <begin position="274"/>
        <end position="283"/>
    </location>
</feature>
<feature type="compositionally biased region" description="Low complexity" evidence="10">
    <location>
        <begin position="1"/>
        <end position="12"/>
    </location>
</feature>
<dbReference type="Pfam" id="PF10495">
    <property type="entry name" value="PACT_coil_coil"/>
    <property type="match status" value="1"/>
</dbReference>
<dbReference type="GO" id="GO:0005874">
    <property type="term" value="C:microtubule"/>
    <property type="evidence" value="ECO:0007669"/>
    <property type="project" value="UniProtKB-KW"/>
</dbReference>
<comment type="caution">
    <text evidence="13">The sequence shown here is derived from an EMBL/GenBank/DDBJ whole genome shotgun (WGS) entry which is preliminary data.</text>
</comment>
<dbReference type="Pfam" id="PF07989">
    <property type="entry name" value="Cnn_1N"/>
    <property type="match status" value="1"/>
</dbReference>
<feature type="region of interest" description="Disordered" evidence="10">
    <location>
        <begin position="273"/>
        <end position="313"/>
    </location>
</feature>
<evidence type="ECO:0000256" key="6">
    <source>
        <dbReference type="ARBA" id="ARBA00022840"/>
    </source>
</evidence>
<dbReference type="EMBL" id="SWFS01000435">
    <property type="protein sequence ID" value="KAA8904003.1"/>
    <property type="molecule type" value="Genomic_DNA"/>
</dbReference>
<name>A0A642URE3_9ASCO</name>
<evidence type="ECO:0000256" key="4">
    <source>
        <dbReference type="ARBA" id="ARBA00022701"/>
    </source>
</evidence>
<keyword evidence="8" id="KW-0505">Motor protein</keyword>
<keyword evidence="5" id="KW-0547">Nucleotide-binding</keyword>
<feature type="compositionally biased region" description="Basic and acidic residues" evidence="10">
    <location>
        <begin position="284"/>
        <end position="313"/>
    </location>
</feature>
<evidence type="ECO:0000259" key="12">
    <source>
        <dbReference type="Pfam" id="PF10495"/>
    </source>
</evidence>
<dbReference type="GO" id="GO:0005524">
    <property type="term" value="F:ATP binding"/>
    <property type="evidence" value="ECO:0007669"/>
    <property type="project" value="UniProtKB-KW"/>
</dbReference>
<evidence type="ECO:0000313" key="13">
    <source>
        <dbReference type="EMBL" id="KAA8904003.1"/>
    </source>
</evidence>
<evidence type="ECO:0000256" key="5">
    <source>
        <dbReference type="ARBA" id="ARBA00022741"/>
    </source>
</evidence>
<feature type="domain" description="Centrosomin N-terminal motif 1" evidence="11">
    <location>
        <begin position="114"/>
        <end position="181"/>
    </location>
</feature>
<feature type="region of interest" description="Disordered" evidence="10">
    <location>
        <begin position="452"/>
        <end position="474"/>
    </location>
</feature>
<keyword evidence="14" id="KW-1185">Reference proteome</keyword>
<evidence type="ECO:0000256" key="1">
    <source>
        <dbReference type="ARBA" id="ARBA00004267"/>
    </source>
</evidence>
<feature type="region of interest" description="Disordered" evidence="10">
    <location>
        <begin position="636"/>
        <end position="657"/>
    </location>
</feature>
<evidence type="ECO:0000256" key="10">
    <source>
        <dbReference type="SAM" id="MobiDB-lite"/>
    </source>
</evidence>
<dbReference type="InterPro" id="IPR019528">
    <property type="entry name" value="PACT_domain"/>
</dbReference>
<evidence type="ECO:0000256" key="2">
    <source>
        <dbReference type="ARBA" id="ARBA00022490"/>
    </source>
</evidence>
<dbReference type="Gene3D" id="1.10.287.1490">
    <property type="match status" value="1"/>
</dbReference>
<dbReference type="InterPro" id="IPR044986">
    <property type="entry name" value="KIF15/KIN-12"/>
</dbReference>
<dbReference type="OrthoDB" id="4086665at2759"/>
<keyword evidence="7" id="KW-0175">Coiled coil</keyword>
<dbReference type="GO" id="GO:0005737">
    <property type="term" value="C:cytoplasm"/>
    <property type="evidence" value="ECO:0007669"/>
    <property type="project" value="UniProtKB-ARBA"/>
</dbReference>
<feature type="compositionally biased region" description="Basic and acidic residues" evidence="10">
    <location>
        <begin position="16"/>
        <end position="30"/>
    </location>
</feature>